<dbReference type="PROSITE" id="PS00622">
    <property type="entry name" value="HTH_LUXR_1"/>
    <property type="match status" value="1"/>
</dbReference>
<organism evidence="9 10">
    <name type="scientific">Candidatus Brachybacterium merdavium</name>
    <dbReference type="NCBI Taxonomy" id="2838513"/>
    <lineage>
        <taxon>Bacteria</taxon>
        <taxon>Bacillati</taxon>
        <taxon>Actinomycetota</taxon>
        <taxon>Actinomycetes</taxon>
        <taxon>Micrococcales</taxon>
        <taxon>Dermabacteraceae</taxon>
        <taxon>Brachybacterium</taxon>
    </lineage>
</organism>
<evidence type="ECO:0000256" key="5">
    <source>
        <dbReference type="PROSITE-ProRule" id="PRU00169"/>
    </source>
</evidence>
<dbReference type="GO" id="GO:0000160">
    <property type="term" value="P:phosphorelay signal transduction system"/>
    <property type="evidence" value="ECO:0007669"/>
    <property type="project" value="InterPro"/>
</dbReference>
<dbReference type="PROSITE" id="PS50110">
    <property type="entry name" value="RESPONSE_REGULATORY"/>
    <property type="match status" value="1"/>
</dbReference>
<keyword evidence="2" id="KW-0805">Transcription regulation</keyword>
<dbReference type="InterPro" id="IPR058245">
    <property type="entry name" value="NreC/VraR/RcsB-like_REC"/>
</dbReference>
<evidence type="ECO:0000256" key="4">
    <source>
        <dbReference type="ARBA" id="ARBA00023163"/>
    </source>
</evidence>
<comment type="caution">
    <text evidence="9">The sequence shown here is derived from an EMBL/GenBank/DDBJ whole genome shotgun (WGS) entry which is preliminary data.</text>
</comment>
<protein>
    <submittedName>
        <fullName evidence="9">Response regulator transcription factor</fullName>
    </submittedName>
</protein>
<gene>
    <name evidence="9" type="ORF">H9786_11945</name>
</gene>
<dbReference type="EMBL" id="DWZH01000093">
    <property type="protein sequence ID" value="HJB11217.1"/>
    <property type="molecule type" value="Genomic_DNA"/>
</dbReference>
<feature type="modified residue" description="4-aspartylphosphate" evidence="5">
    <location>
        <position position="78"/>
    </location>
</feature>
<dbReference type="InterPro" id="IPR000792">
    <property type="entry name" value="Tscrpt_reg_LuxR_C"/>
</dbReference>
<feature type="compositionally biased region" description="Basic and acidic residues" evidence="6">
    <location>
        <begin position="9"/>
        <end position="18"/>
    </location>
</feature>
<dbReference type="InterPro" id="IPR039420">
    <property type="entry name" value="WalR-like"/>
</dbReference>
<dbReference type="InterPro" id="IPR011006">
    <property type="entry name" value="CheY-like_superfamily"/>
</dbReference>
<dbReference type="SUPFAM" id="SSF52172">
    <property type="entry name" value="CheY-like"/>
    <property type="match status" value="1"/>
</dbReference>
<dbReference type="Pfam" id="PF00196">
    <property type="entry name" value="GerE"/>
    <property type="match status" value="1"/>
</dbReference>
<name>A0A9D2LEK1_9MICO</name>
<evidence type="ECO:0000256" key="1">
    <source>
        <dbReference type="ARBA" id="ARBA00022553"/>
    </source>
</evidence>
<dbReference type="Proteomes" id="UP000823823">
    <property type="component" value="Unassembled WGS sequence"/>
</dbReference>
<evidence type="ECO:0000256" key="2">
    <source>
        <dbReference type="ARBA" id="ARBA00023015"/>
    </source>
</evidence>
<dbReference type="GO" id="GO:0006355">
    <property type="term" value="P:regulation of DNA-templated transcription"/>
    <property type="evidence" value="ECO:0007669"/>
    <property type="project" value="InterPro"/>
</dbReference>
<evidence type="ECO:0000256" key="6">
    <source>
        <dbReference type="SAM" id="MobiDB-lite"/>
    </source>
</evidence>
<reference evidence="9" key="2">
    <citation type="submission" date="2021-04" db="EMBL/GenBank/DDBJ databases">
        <authorList>
            <person name="Gilroy R."/>
        </authorList>
    </citation>
    <scope>NUCLEOTIDE SEQUENCE</scope>
    <source>
        <strain evidence="9">ChiHjej13B12-24818</strain>
    </source>
</reference>
<dbReference type="PANTHER" id="PTHR43214:SF24">
    <property type="entry name" value="TRANSCRIPTIONAL REGULATORY PROTEIN NARL-RELATED"/>
    <property type="match status" value="1"/>
</dbReference>
<keyword evidence="3" id="KW-0238">DNA-binding</keyword>
<dbReference type="PANTHER" id="PTHR43214">
    <property type="entry name" value="TWO-COMPONENT RESPONSE REGULATOR"/>
    <property type="match status" value="1"/>
</dbReference>
<dbReference type="Gene3D" id="3.40.50.2300">
    <property type="match status" value="1"/>
</dbReference>
<reference evidence="9" key="1">
    <citation type="journal article" date="2021" name="PeerJ">
        <title>Extensive microbial diversity within the chicken gut microbiome revealed by metagenomics and culture.</title>
        <authorList>
            <person name="Gilroy R."/>
            <person name="Ravi A."/>
            <person name="Getino M."/>
            <person name="Pursley I."/>
            <person name="Horton D.L."/>
            <person name="Alikhan N.F."/>
            <person name="Baker D."/>
            <person name="Gharbi K."/>
            <person name="Hall N."/>
            <person name="Watson M."/>
            <person name="Adriaenssens E.M."/>
            <person name="Foster-Nyarko E."/>
            <person name="Jarju S."/>
            <person name="Secka A."/>
            <person name="Antonio M."/>
            <person name="Oren A."/>
            <person name="Chaudhuri R.R."/>
            <person name="La Ragione R."/>
            <person name="Hildebrand F."/>
            <person name="Pallen M.J."/>
        </authorList>
    </citation>
    <scope>NUCLEOTIDE SEQUENCE</scope>
    <source>
        <strain evidence="9">ChiHjej13B12-24818</strain>
    </source>
</reference>
<dbReference type="InterPro" id="IPR016032">
    <property type="entry name" value="Sig_transdc_resp-reg_C-effctor"/>
</dbReference>
<sequence>MSEPASRPEFPHPERPHPEIPPPERPLSIVLADDAVLLREGVRSLLEEEGLEVLASVGDGEALLYEVSGHRPDLAIVDVRMPPTHSDEGLRAALRIKREHPGVGVLMLSQYVAREYASELLSTEMPGIGYLLKDRITEIDGFLRAVRNVAAGGTVIDPAVVRTLLRSPDQRRAVSRLTPREVEVLEAMTEGLSNRGISERLFLSMSTVEKAISAIFDKFELLGDEQTSRRVRAVLTYLEEQ</sequence>
<feature type="domain" description="Response regulatory" evidence="8">
    <location>
        <begin position="28"/>
        <end position="148"/>
    </location>
</feature>
<proteinExistence type="predicted"/>
<dbReference type="CDD" id="cd17535">
    <property type="entry name" value="REC_NarL-like"/>
    <property type="match status" value="1"/>
</dbReference>
<evidence type="ECO:0000313" key="9">
    <source>
        <dbReference type="EMBL" id="HJB11217.1"/>
    </source>
</evidence>
<dbReference type="AlphaFoldDB" id="A0A9D2LEK1"/>
<feature type="region of interest" description="Disordered" evidence="6">
    <location>
        <begin position="1"/>
        <end position="25"/>
    </location>
</feature>
<feature type="domain" description="HTH luxR-type" evidence="7">
    <location>
        <begin position="170"/>
        <end position="235"/>
    </location>
</feature>
<dbReference type="SMART" id="SM00448">
    <property type="entry name" value="REC"/>
    <property type="match status" value="1"/>
</dbReference>
<dbReference type="SUPFAM" id="SSF46894">
    <property type="entry name" value="C-terminal effector domain of the bipartite response regulators"/>
    <property type="match status" value="1"/>
</dbReference>
<dbReference type="SMART" id="SM00421">
    <property type="entry name" value="HTH_LUXR"/>
    <property type="match status" value="1"/>
</dbReference>
<dbReference type="Pfam" id="PF00072">
    <property type="entry name" value="Response_reg"/>
    <property type="match status" value="1"/>
</dbReference>
<keyword evidence="4" id="KW-0804">Transcription</keyword>
<dbReference type="PROSITE" id="PS50043">
    <property type="entry name" value="HTH_LUXR_2"/>
    <property type="match status" value="1"/>
</dbReference>
<dbReference type="CDD" id="cd06170">
    <property type="entry name" value="LuxR_C_like"/>
    <property type="match status" value="1"/>
</dbReference>
<dbReference type="PRINTS" id="PR00038">
    <property type="entry name" value="HTHLUXR"/>
</dbReference>
<keyword evidence="1 5" id="KW-0597">Phosphoprotein</keyword>
<dbReference type="InterPro" id="IPR001789">
    <property type="entry name" value="Sig_transdc_resp-reg_receiver"/>
</dbReference>
<evidence type="ECO:0000256" key="3">
    <source>
        <dbReference type="ARBA" id="ARBA00023125"/>
    </source>
</evidence>
<evidence type="ECO:0000259" key="7">
    <source>
        <dbReference type="PROSITE" id="PS50043"/>
    </source>
</evidence>
<evidence type="ECO:0000259" key="8">
    <source>
        <dbReference type="PROSITE" id="PS50110"/>
    </source>
</evidence>
<dbReference type="GO" id="GO:0003677">
    <property type="term" value="F:DNA binding"/>
    <property type="evidence" value="ECO:0007669"/>
    <property type="project" value="UniProtKB-KW"/>
</dbReference>
<accession>A0A9D2LEK1</accession>
<evidence type="ECO:0000313" key="10">
    <source>
        <dbReference type="Proteomes" id="UP000823823"/>
    </source>
</evidence>